<proteinExistence type="inferred from homology"/>
<evidence type="ECO:0000256" key="8">
    <source>
        <dbReference type="ARBA" id="ARBA00023157"/>
    </source>
</evidence>
<comment type="similarity">
    <text evidence="2">Belongs to the elastin family.</text>
</comment>
<dbReference type="AlphaFoldDB" id="A0A7K9K2L7"/>
<dbReference type="Proteomes" id="UP000523279">
    <property type="component" value="Unassembled WGS sequence"/>
</dbReference>
<keyword evidence="4" id="KW-0964">Secreted</keyword>
<dbReference type="PRINTS" id="PR01500">
    <property type="entry name" value="TROPOELASTIN"/>
</dbReference>
<evidence type="ECO:0000256" key="1">
    <source>
        <dbReference type="ARBA" id="ARBA00004498"/>
    </source>
</evidence>
<reference evidence="11 12" key="1">
    <citation type="submission" date="2019-09" db="EMBL/GenBank/DDBJ databases">
        <title>Bird 10,000 Genomes (B10K) Project - Family phase.</title>
        <authorList>
            <person name="Zhang G."/>
        </authorList>
    </citation>
    <scope>NUCLEOTIDE SEQUENCE [LARGE SCALE GENOMIC DNA]</scope>
    <source>
        <strain evidence="11">B10K-DU-001-34</strain>
        <tissue evidence="11">Muscle</tissue>
    </source>
</reference>
<evidence type="ECO:0000256" key="7">
    <source>
        <dbReference type="ARBA" id="ARBA00022737"/>
    </source>
</evidence>
<dbReference type="GO" id="GO:0005201">
    <property type="term" value="F:extracellular matrix structural constituent"/>
    <property type="evidence" value="ECO:0007669"/>
    <property type="project" value="InterPro"/>
</dbReference>
<name>A0A7K9K2L7_9PASE</name>
<evidence type="ECO:0000256" key="10">
    <source>
        <dbReference type="ARBA" id="ARBA00031043"/>
    </source>
</evidence>
<accession>A0A7K9K2L7</accession>
<feature type="non-terminal residue" evidence="11">
    <location>
        <position position="251"/>
    </location>
</feature>
<dbReference type="PANTHER" id="PTHR24018">
    <property type="entry name" value="ELASTIN"/>
    <property type="match status" value="1"/>
</dbReference>
<protein>
    <recommendedName>
        <fullName evidence="3">Elastin</fullName>
    </recommendedName>
    <alternativeName>
        <fullName evidence="10">Tropoelastin</fullName>
    </alternativeName>
</protein>
<evidence type="ECO:0000256" key="6">
    <source>
        <dbReference type="ARBA" id="ARBA00022729"/>
    </source>
</evidence>
<evidence type="ECO:0000256" key="3">
    <source>
        <dbReference type="ARBA" id="ARBA00014499"/>
    </source>
</evidence>
<keyword evidence="9" id="KW-0379">Hydroxylation</keyword>
<keyword evidence="8" id="KW-1015">Disulfide bond</keyword>
<evidence type="ECO:0000313" key="11">
    <source>
        <dbReference type="EMBL" id="NXH43844.1"/>
    </source>
</evidence>
<evidence type="ECO:0000256" key="4">
    <source>
        <dbReference type="ARBA" id="ARBA00022525"/>
    </source>
</evidence>
<keyword evidence="5" id="KW-0272">Extracellular matrix</keyword>
<gene>
    <name evidence="11" type="primary">Eln</name>
    <name evidence="11" type="ORF">DICEXI_R07114</name>
</gene>
<comment type="subcellular location">
    <subcellularLocation>
        <location evidence="1">Secreted</location>
        <location evidence="1">Extracellular space</location>
        <location evidence="1">Extracellular matrix</location>
    </subcellularLocation>
</comment>
<sequence>AGNDSIRPLIPEFLLHAGAGIPGAFPGGVLPGAGVRFPGVGVLPGVPTGAGVKPKAPGRSPQSPGATLWAIGDRASNSQVLTPSSLLSSPLLSSPGGYGLPYTNGKLPHAGLLAGKAGYPTGTGVGAQAAAAKAAAKLVGGVPGLVPGVGAVPGAVPGVGGVPGVAGDCSRSPVPMARLCGAMVAEGPCLPCAGVPGVGVGGVPGLVPGVGGVPGLVPGVGAVPGAVPGVGGVPGVAGDCSRSPVPMARLC</sequence>
<feature type="non-terminal residue" evidence="11">
    <location>
        <position position="1"/>
    </location>
</feature>
<dbReference type="PANTHER" id="PTHR24018:SF5">
    <property type="entry name" value="ELASTIN"/>
    <property type="match status" value="1"/>
</dbReference>
<dbReference type="EMBL" id="VWZP01005331">
    <property type="protein sequence ID" value="NXH43844.1"/>
    <property type="molecule type" value="Genomic_DNA"/>
</dbReference>
<dbReference type="InterPro" id="IPR003979">
    <property type="entry name" value="Tropoelastin"/>
</dbReference>
<keyword evidence="12" id="KW-1185">Reference proteome</keyword>
<organism evidence="11 12">
    <name type="scientific">Dicaeum eximium</name>
    <dbReference type="NCBI Taxonomy" id="667154"/>
    <lineage>
        <taxon>Eukaryota</taxon>
        <taxon>Metazoa</taxon>
        <taxon>Chordata</taxon>
        <taxon>Craniata</taxon>
        <taxon>Vertebrata</taxon>
        <taxon>Euteleostomi</taxon>
        <taxon>Archelosauria</taxon>
        <taxon>Archosauria</taxon>
        <taxon>Dinosauria</taxon>
        <taxon>Saurischia</taxon>
        <taxon>Theropoda</taxon>
        <taxon>Coelurosauria</taxon>
        <taxon>Aves</taxon>
        <taxon>Neognathae</taxon>
        <taxon>Neoaves</taxon>
        <taxon>Telluraves</taxon>
        <taxon>Australaves</taxon>
        <taxon>Passeriformes</taxon>
        <taxon>Passeroidea</taxon>
        <taxon>Dicaeidae</taxon>
        <taxon>Dicaeum</taxon>
    </lineage>
</organism>
<evidence type="ECO:0000256" key="5">
    <source>
        <dbReference type="ARBA" id="ARBA00022530"/>
    </source>
</evidence>
<keyword evidence="6" id="KW-0732">Signal</keyword>
<keyword evidence="7" id="KW-0677">Repeat</keyword>
<evidence type="ECO:0000256" key="9">
    <source>
        <dbReference type="ARBA" id="ARBA00023278"/>
    </source>
</evidence>
<evidence type="ECO:0000313" key="12">
    <source>
        <dbReference type="Proteomes" id="UP000523279"/>
    </source>
</evidence>
<comment type="caution">
    <text evidence="11">The sequence shown here is derived from an EMBL/GenBank/DDBJ whole genome shotgun (WGS) entry which is preliminary data.</text>
</comment>
<evidence type="ECO:0000256" key="2">
    <source>
        <dbReference type="ARBA" id="ARBA00008475"/>
    </source>
</evidence>